<keyword evidence="1" id="KW-0472">Membrane</keyword>
<dbReference type="Pfam" id="PF01970">
    <property type="entry name" value="TctA"/>
    <property type="match status" value="1"/>
</dbReference>
<protein>
    <recommendedName>
        <fullName evidence="2">DUF112 domain-containing protein</fullName>
    </recommendedName>
</protein>
<keyword evidence="1" id="KW-0812">Transmembrane</keyword>
<feature type="transmembrane region" description="Helical" evidence="1">
    <location>
        <begin position="12"/>
        <end position="34"/>
    </location>
</feature>
<name>A0A3S4B3H7_9BRAD</name>
<evidence type="ECO:0000313" key="3">
    <source>
        <dbReference type="EMBL" id="VCU08173.1"/>
    </source>
</evidence>
<feature type="transmembrane region" description="Helical" evidence="1">
    <location>
        <begin position="136"/>
        <end position="158"/>
    </location>
</feature>
<proteinExistence type="predicted"/>
<evidence type="ECO:0000313" key="4">
    <source>
        <dbReference type="Proteomes" id="UP000289200"/>
    </source>
</evidence>
<dbReference type="PANTHER" id="PTHR35342:SF5">
    <property type="entry name" value="TRICARBOXYLIC TRANSPORT PROTEIN"/>
    <property type="match status" value="1"/>
</dbReference>
<feature type="transmembrane region" description="Helical" evidence="1">
    <location>
        <begin position="164"/>
        <end position="185"/>
    </location>
</feature>
<dbReference type="PANTHER" id="PTHR35342">
    <property type="entry name" value="TRICARBOXYLIC TRANSPORT PROTEIN"/>
    <property type="match status" value="1"/>
</dbReference>
<feature type="transmembrane region" description="Helical" evidence="1">
    <location>
        <begin position="46"/>
        <end position="69"/>
    </location>
</feature>
<dbReference type="InterPro" id="IPR002823">
    <property type="entry name" value="DUF112_TM"/>
</dbReference>
<dbReference type="RefSeq" id="WP_129608882.1">
    <property type="nucleotide sequence ID" value="NZ_UWOC01000137.1"/>
</dbReference>
<feature type="domain" description="DUF112" evidence="2">
    <location>
        <begin position="18"/>
        <end position="437"/>
    </location>
</feature>
<evidence type="ECO:0000256" key="1">
    <source>
        <dbReference type="SAM" id="Phobius"/>
    </source>
</evidence>
<dbReference type="AlphaFoldDB" id="A0A3S4B3H7"/>
<feature type="transmembrane region" description="Helical" evidence="1">
    <location>
        <begin position="352"/>
        <end position="375"/>
    </location>
</feature>
<sequence>MLEQLLGGFAIALQPTNILIALSGCLIGTLIGVLPGLGPAATLAMLIPLIFSMSPATALILLTSVYYGAMYGGSTTSILVNIPGESASVITTIDGHKMAMQGRAGPALAIAAIGSFIAGTFSVVMLSLVGKPIATYSLLFGPAEFFALMVFGLCTVASLTGTNVLKSIITTCFGLMIATVGIDLVSGAARFTFGNPFLSDGIDFVVIAIGMFALTEVVVTAREVRSGVRAEIIEPKGIWVTWSEFVYSLPSIGRGTVFGFLVGMLPGAGATLSTFIAYNIEKRLCRNPERLGTGDIRGVACPESANNAASGASLVPLLTLGLPGGGATAVMLGALMMLDIAPGPLMFEKHGAMLWTLIASMYVGNVLLLVLNWPLVNVFARVMRVPAKYLMPIVLVVSTIGVWGLNYSDVDLVITGAAGVLGYYMRQHKYPIEPLVLGLILGGKMEQAYRQALIISDGSNWIFFEKPIALVLLICAVAFLFLPVILKKSKQFAAARATAEAS</sequence>
<feature type="transmembrane region" description="Helical" evidence="1">
    <location>
        <begin position="257"/>
        <end position="280"/>
    </location>
</feature>
<evidence type="ECO:0000259" key="2">
    <source>
        <dbReference type="Pfam" id="PF01970"/>
    </source>
</evidence>
<feature type="transmembrane region" description="Helical" evidence="1">
    <location>
        <begin position="468"/>
        <end position="486"/>
    </location>
</feature>
<keyword evidence="1" id="KW-1133">Transmembrane helix</keyword>
<dbReference type="Proteomes" id="UP000289200">
    <property type="component" value="Unassembled WGS sequence"/>
</dbReference>
<keyword evidence="4" id="KW-1185">Reference proteome</keyword>
<reference evidence="4" key="1">
    <citation type="submission" date="2018-10" db="EMBL/GenBank/DDBJ databases">
        <authorList>
            <person name="Peiro R."/>
            <person name="Begona"/>
            <person name="Cbmso G."/>
            <person name="Lopez M."/>
            <person name="Gonzalez S."/>
            <person name="Sacristan E."/>
            <person name="Castillo E."/>
        </authorList>
    </citation>
    <scope>NUCLEOTIDE SEQUENCE [LARGE SCALE GENOMIC DNA]</scope>
</reference>
<organism evidence="3 4">
    <name type="scientific">Rhodoplanes serenus</name>
    <dbReference type="NCBI Taxonomy" id="200615"/>
    <lineage>
        <taxon>Bacteria</taxon>
        <taxon>Pseudomonadati</taxon>
        <taxon>Pseudomonadota</taxon>
        <taxon>Alphaproteobacteria</taxon>
        <taxon>Hyphomicrobiales</taxon>
        <taxon>Nitrobacteraceae</taxon>
        <taxon>Rhodoplanes</taxon>
    </lineage>
</organism>
<accession>A0A3S4B3H7</accession>
<feature type="transmembrane region" description="Helical" evidence="1">
    <location>
        <begin position="107"/>
        <end position="129"/>
    </location>
</feature>
<feature type="transmembrane region" description="Helical" evidence="1">
    <location>
        <begin position="387"/>
        <end position="405"/>
    </location>
</feature>
<dbReference type="OrthoDB" id="7912266at2"/>
<dbReference type="EMBL" id="UWOC01000137">
    <property type="protein sequence ID" value="VCU08173.1"/>
    <property type="molecule type" value="Genomic_DNA"/>
</dbReference>
<comment type="caution">
    <text evidence="3">The sequence shown here is derived from an EMBL/GenBank/DDBJ whole genome shotgun (WGS) entry which is preliminary data.</text>
</comment>
<feature type="transmembrane region" description="Helical" evidence="1">
    <location>
        <begin position="317"/>
        <end position="340"/>
    </location>
</feature>
<gene>
    <name evidence="3" type="ORF">RHODGE_RHODGE_02032</name>
</gene>